<dbReference type="RefSeq" id="XP_047769390.1">
    <property type="nucleotide sequence ID" value="XM_047913364.1"/>
</dbReference>
<accession>A0A9Q8PMC9</accession>
<feature type="transmembrane region" description="Helical" evidence="1">
    <location>
        <begin position="12"/>
        <end position="36"/>
    </location>
</feature>
<evidence type="ECO:0000256" key="1">
    <source>
        <dbReference type="SAM" id="Phobius"/>
    </source>
</evidence>
<dbReference type="Proteomes" id="UP000756132">
    <property type="component" value="Chromosome 13"/>
</dbReference>
<dbReference type="EMBL" id="CP090175">
    <property type="protein sequence ID" value="UJO25024.1"/>
    <property type="molecule type" value="Genomic_DNA"/>
</dbReference>
<keyword evidence="1" id="KW-0472">Membrane</keyword>
<evidence type="ECO:0000313" key="2">
    <source>
        <dbReference type="EMBL" id="UJO25024.1"/>
    </source>
</evidence>
<sequence>MMSPILEQTKGWYQVIMGLFIAAMTASLISFAYYAATMSTTDASCLLEPETASIIFRWLSIFETDMNGTSTGAELIDSSLASEFQLFDERATFGNPAPALASWEAVYETVTANASAPAVVGVKYEILYIFSSCNVTGVRWQYSAFSAKTGNVTVPVGTPIRYLDTEYLQVDLKTRLIYNVTCSADIVNYYKQIGHDVLAAR</sequence>
<organism evidence="2 3">
    <name type="scientific">Passalora fulva</name>
    <name type="common">Tomato leaf mold</name>
    <name type="synonym">Cladosporium fulvum</name>
    <dbReference type="NCBI Taxonomy" id="5499"/>
    <lineage>
        <taxon>Eukaryota</taxon>
        <taxon>Fungi</taxon>
        <taxon>Dikarya</taxon>
        <taxon>Ascomycota</taxon>
        <taxon>Pezizomycotina</taxon>
        <taxon>Dothideomycetes</taxon>
        <taxon>Dothideomycetidae</taxon>
        <taxon>Mycosphaerellales</taxon>
        <taxon>Mycosphaerellaceae</taxon>
        <taxon>Fulvia</taxon>
    </lineage>
</organism>
<keyword evidence="1" id="KW-0812">Transmembrane</keyword>
<reference evidence="2" key="2">
    <citation type="journal article" date="2022" name="Microb. Genom.">
        <title>A chromosome-scale genome assembly of the tomato pathogen Cladosporium fulvum reveals a compartmentalized genome architecture and the presence of a dispensable chromosome.</title>
        <authorList>
            <person name="Zaccaron A.Z."/>
            <person name="Chen L.H."/>
            <person name="Samaras A."/>
            <person name="Stergiopoulos I."/>
        </authorList>
    </citation>
    <scope>NUCLEOTIDE SEQUENCE</scope>
    <source>
        <strain evidence="2">Race5_Kim</strain>
    </source>
</reference>
<gene>
    <name evidence="2" type="ORF">CLAFUR5_14216</name>
</gene>
<dbReference type="GeneID" id="71994094"/>
<evidence type="ECO:0000313" key="3">
    <source>
        <dbReference type="Proteomes" id="UP000756132"/>
    </source>
</evidence>
<protein>
    <submittedName>
        <fullName evidence="2">Uncharacterized protein</fullName>
    </submittedName>
</protein>
<keyword evidence="3" id="KW-1185">Reference proteome</keyword>
<keyword evidence="1" id="KW-1133">Transmembrane helix</keyword>
<dbReference type="KEGG" id="ffu:CLAFUR5_14216"/>
<proteinExistence type="predicted"/>
<reference evidence="2" key="1">
    <citation type="submission" date="2021-12" db="EMBL/GenBank/DDBJ databases">
        <authorList>
            <person name="Zaccaron A."/>
            <person name="Stergiopoulos I."/>
        </authorList>
    </citation>
    <scope>NUCLEOTIDE SEQUENCE</scope>
    <source>
        <strain evidence="2">Race5_Kim</strain>
    </source>
</reference>
<dbReference type="AlphaFoldDB" id="A0A9Q8PMC9"/>
<dbReference type="OrthoDB" id="3526850at2759"/>
<name>A0A9Q8PMC9_PASFU</name>